<evidence type="ECO:0000313" key="1">
    <source>
        <dbReference type="EMBL" id="CAB4163845.1"/>
    </source>
</evidence>
<gene>
    <name evidence="3" type="ORF">UFOVP1146_201</name>
    <name evidence="4" type="ORF">UFOVP1638_364</name>
    <name evidence="1" type="ORF">UFOVP812_114</name>
    <name evidence="2" type="ORF">UFOVP818_29</name>
</gene>
<reference evidence="2" key="1">
    <citation type="submission" date="2020-04" db="EMBL/GenBank/DDBJ databases">
        <authorList>
            <person name="Chiriac C."/>
            <person name="Salcher M."/>
            <person name="Ghai R."/>
            <person name="Kavagutti S V."/>
        </authorList>
    </citation>
    <scope>NUCLEOTIDE SEQUENCE</scope>
</reference>
<evidence type="ECO:0000313" key="3">
    <source>
        <dbReference type="EMBL" id="CAB4186855.1"/>
    </source>
</evidence>
<dbReference type="EMBL" id="LR796776">
    <property type="protein sequence ID" value="CAB4165382.1"/>
    <property type="molecule type" value="Genomic_DNA"/>
</dbReference>
<sequence length="49" mass="5454">MENFLISIEQNESSGEFIACYAEGQNIALNADNYQDAVVEADLLDIEEN</sequence>
<dbReference type="EMBL" id="LR797099">
    <property type="protein sequence ID" value="CAB4186855.1"/>
    <property type="molecule type" value="Genomic_DNA"/>
</dbReference>
<accession>A0A6J5P2Q9</accession>
<name>A0A6J5P2Q9_9CAUD</name>
<evidence type="ECO:0000313" key="4">
    <source>
        <dbReference type="EMBL" id="CAB4221525.1"/>
    </source>
</evidence>
<protein>
    <submittedName>
        <fullName evidence="2">Uncharacterized protein</fullName>
    </submittedName>
</protein>
<dbReference type="EMBL" id="LR796758">
    <property type="protein sequence ID" value="CAB4163845.1"/>
    <property type="molecule type" value="Genomic_DNA"/>
</dbReference>
<organism evidence="2">
    <name type="scientific">uncultured Caudovirales phage</name>
    <dbReference type="NCBI Taxonomy" id="2100421"/>
    <lineage>
        <taxon>Viruses</taxon>
        <taxon>Duplodnaviria</taxon>
        <taxon>Heunggongvirae</taxon>
        <taxon>Uroviricota</taxon>
        <taxon>Caudoviricetes</taxon>
        <taxon>Peduoviridae</taxon>
        <taxon>Maltschvirus</taxon>
        <taxon>Maltschvirus maltsch</taxon>
    </lineage>
</organism>
<proteinExistence type="predicted"/>
<evidence type="ECO:0000313" key="2">
    <source>
        <dbReference type="EMBL" id="CAB4165382.1"/>
    </source>
</evidence>
<dbReference type="EMBL" id="LR797502">
    <property type="protein sequence ID" value="CAB4221525.1"/>
    <property type="molecule type" value="Genomic_DNA"/>
</dbReference>